<reference evidence="2" key="2">
    <citation type="submission" date="2025-09" db="UniProtKB">
        <authorList>
            <consortium name="Ensembl"/>
        </authorList>
    </citation>
    <scope>IDENTIFICATION</scope>
</reference>
<dbReference type="Proteomes" id="UP000261600">
    <property type="component" value="Unplaced"/>
</dbReference>
<feature type="region of interest" description="Disordered" evidence="1">
    <location>
        <begin position="1"/>
        <end position="38"/>
    </location>
</feature>
<evidence type="ECO:0000313" key="3">
    <source>
        <dbReference type="Proteomes" id="UP000261600"/>
    </source>
</evidence>
<dbReference type="Ensembl" id="ENSMALT00000014749.1">
    <property type="protein sequence ID" value="ENSMALP00000014442.1"/>
    <property type="gene ID" value="ENSMALG00000010162.1"/>
</dbReference>
<reference evidence="2" key="1">
    <citation type="submission" date="2025-08" db="UniProtKB">
        <authorList>
            <consortium name="Ensembl"/>
        </authorList>
    </citation>
    <scope>IDENTIFICATION</scope>
</reference>
<feature type="compositionally biased region" description="Basic and acidic residues" evidence="1">
    <location>
        <begin position="1"/>
        <end position="23"/>
    </location>
</feature>
<protein>
    <submittedName>
        <fullName evidence="2">Uncharacterized protein</fullName>
    </submittedName>
</protein>
<keyword evidence="3" id="KW-1185">Reference proteome</keyword>
<name>A0A3Q3JJU1_MONAL</name>
<evidence type="ECO:0000313" key="2">
    <source>
        <dbReference type="Ensembl" id="ENSMALP00000014442.1"/>
    </source>
</evidence>
<proteinExistence type="predicted"/>
<sequence length="69" mass="7947">MRKTENGRSGALDRSETRRDGGYKHNWSFSFSGDSEEKRRHDETFPTAVFIISCFTCCCFSLANKKNCE</sequence>
<evidence type="ECO:0000256" key="1">
    <source>
        <dbReference type="SAM" id="MobiDB-lite"/>
    </source>
</evidence>
<organism evidence="2 3">
    <name type="scientific">Monopterus albus</name>
    <name type="common">Swamp eel</name>
    <dbReference type="NCBI Taxonomy" id="43700"/>
    <lineage>
        <taxon>Eukaryota</taxon>
        <taxon>Metazoa</taxon>
        <taxon>Chordata</taxon>
        <taxon>Craniata</taxon>
        <taxon>Vertebrata</taxon>
        <taxon>Euteleostomi</taxon>
        <taxon>Actinopterygii</taxon>
        <taxon>Neopterygii</taxon>
        <taxon>Teleostei</taxon>
        <taxon>Neoteleostei</taxon>
        <taxon>Acanthomorphata</taxon>
        <taxon>Anabantaria</taxon>
        <taxon>Synbranchiformes</taxon>
        <taxon>Synbranchidae</taxon>
        <taxon>Monopterus</taxon>
    </lineage>
</organism>
<accession>A0A3Q3JJU1</accession>
<dbReference type="AlphaFoldDB" id="A0A3Q3JJU1"/>